<accession>A0A517SCA3</accession>
<evidence type="ECO:0000313" key="2">
    <source>
        <dbReference type="EMBL" id="QDT53752.1"/>
    </source>
</evidence>
<feature type="signal peptide" evidence="1">
    <location>
        <begin position="1"/>
        <end position="32"/>
    </location>
</feature>
<evidence type="ECO:0000256" key="1">
    <source>
        <dbReference type="SAM" id="SignalP"/>
    </source>
</evidence>
<dbReference type="KEGG" id="ccos:Pan44_17750"/>
<keyword evidence="1" id="KW-0732">Signal</keyword>
<proteinExistence type="predicted"/>
<name>A0A517SCA3_9PLAN</name>
<feature type="chain" id="PRO_5021771392" evidence="1">
    <location>
        <begin position="33"/>
        <end position="223"/>
    </location>
</feature>
<dbReference type="RefSeq" id="WP_145029214.1">
    <property type="nucleotide sequence ID" value="NZ_CP036271.1"/>
</dbReference>
<organism evidence="2 3">
    <name type="scientific">Caulifigura coniformis</name>
    <dbReference type="NCBI Taxonomy" id="2527983"/>
    <lineage>
        <taxon>Bacteria</taxon>
        <taxon>Pseudomonadati</taxon>
        <taxon>Planctomycetota</taxon>
        <taxon>Planctomycetia</taxon>
        <taxon>Planctomycetales</taxon>
        <taxon>Planctomycetaceae</taxon>
        <taxon>Caulifigura</taxon>
    </lineage>
</organism>
<dbReference type="Proteomes" id="UP000315700">
    <property type="component" value="Chromosome"/>
</dbReference>
<reference evidence="2 3" key="1">
    <citation type="submission" date="2019-02" db="EMBL/GenBank/DDBJ databases">
        <title>Deep-cultivation of Planctomycetes and their phenomic and genomic characterization uncovers novel biology.</title>
        <authorList>
            <person name="Wiegand S."/>
            <person name="Jogler M."/>
            <person name="Boedeker C."/>
            <person name="Pinto D."/>
            <person name="Vollmers J."/>
            <person name="Rivas-Marin E."/>
            <person name="Kohn T."/>
            <person name="Peeters S.H."/>
            <person name="Heuer A."/>
            <person name="Rast P."/>
            <person name="Oberbeckmann S."/>
            <person name="Bunk B."/>
            <person name="Jeske O."/>
            <person name="Meyerdierks A."/>
            <person name="Storesund J.E."/>
            <person name="Kallscheuer N."/>
            <person name="Luecker S."/>
            <person name="Lage O.M."/>
            <person name="Pohl T."/>
            <person name="Merkel B.J."/>
            <person name="Hornburger P."/>
            <person name="Mueller R.-W."/>
            <person name="Bruemmer F."/>
            <person name="Labrenz M."/>
            <person name="Spormann A.M."/>
            <person name="Op den Camp H."/>
            <person name="Overmann J."/>
            <person name="Amann R."/>
            <person name="Jetten M.S.M."/>
            <person name="Mascher T."/>
            <person name="Medema M.H."/>
            <person name="Devos D.P."/>
            <person name="Kaster A.-K."/>
            <person name="Ovreas L."/>
            <person name="Rohde M."/>
            <person name="Galperin M.Y."/>
            <person name="Jogler C."/>
        </authorList>
    </citation>
    <scope>NUCLEOTIDE SEQUENCE [LARGE SCALE GENOMIC DNA]</scope>
    <source>
        <strain evidence="2 3">Pan44</strain>
    </source>
</reference>
<evidence type="ECO:0000313" key="3">
    <source>
        <dbReference type="Proteomes" id="UP000315700"/>
    </source>
</evidence>
<sequence precursor="true">MARPIRIMFNRPGRRLACAGALLVAAVAHVTAGETTPRNTVFKSDAGEAWTVSIKPAARTAKAEPRTLPVPSPMDVTPAVALVQATEPAEPPAELPPIPQIQEPASGVRSAHGVTVSPDARSSVEQLGLRYAEAYRAIPFNRAEYDANPSYRHEAAMELVFGQMRPTTIVKQMPAPAPEQPAESPYRPYLPSYSDVWPHQVWPLRNPVFDPPIAPNGCYWPAF</sequence>
<dbReference type="OrthoDB" id="211798at2"/>
<dbReference type="InParanoid" id="A0A517SCA3"/>
<gene>
    <name evidence="2" type="ORF">Pan44_17750</name>
</gene>
<keyword evidence="3" id="KW-1185">Reference proteome</keyword>
<dbReference type="AlphaFoldDB" id="A0A517SCA3"/>
<dbReference type="EMBL" id="CP036271">
    <property type="protein sequence ID" value="QDT53752.1"/>
    <property type="molecule type" value="Genomic_DNA"/>
</dbReference>
<protein>
    <submittedName>
        <fullName evidence="2">Uncharacterized protein</fullName>
    </submittedName>
</protein>